<sequence>MSISFEEIQKALGLPAEINEWEFKEAAWALPKSIWETISAYANSGISGCILLGVKHKGKVFEVSGITDIEKVQNEFTSQIDHVFNVPLSSYIHIEPKPYNDKWMLVILTGEPPKSLKPVFIKEKSPIKGGYKRVGGSDLHLVDKDVERFYQERSIQPYEFSPMQSVKINELDPAIIQIYKKLLSLREPDSKILLYDDNRLLQSLKAVVYDENNKRWIPTIAGVLLFGSAEAIAREFPAFKVDIIDIDGTEWVPDYKERFKSYPSYQGSLLTIAAEILERMRKDIAIPFQLEPQTLTRIDETPQMTSLREAIRNALIHQDYQKRNPTQIRRFNDRIEIENPGYSLKPIERIGEPGSELRNPIIARVFSDIGWAEEKGSGIRAMQDAMDKAGLTPPIFESDTGSNLFRVTFRLHHFMTEEDLDWLQEHTEGHNLSDEEKKALILVRHTGSVNNLTYCQINHTDTLTASKSLARLRDKGFLVQSQVKGPGTYYVPAETLPTQTPDLFHPEPIKKTYKEKEESIKNRIAELCRTPHSAKELSLKLGKNRVYLVINYLSKMVKEGKLRRTNPAPKARNQKYFTENNRNHKK</sequence>
<protein>
    <recommendedName>
        <fullName evidence="2">Schlafen AlbA-2 domain-containing protein</fullName>
    </recommendedName>
</protein>
<dbReference type="EMBL" id="PFMR01000021">
    <property type="protein sequence ID" value="PIZ18210.1"/>
    <property type="molecule type" value="Genomic_DNA"/>
</dbReference>
<reference evidence="4" key="1">
    <citation type="submission" date="2017-09" db="EMBL/GenBank/DDBJ databases">
        <title>Depth-based differentiation of microbial function through sediment-hosted aquifers and enrichment of novel symbionts in the deep terrestrial subsurface.</title>
        <authorList>
            <person name="Probst A.J."/>
            <person name="Ladd B."/>
            <person name="Jarett J.K."/>
            <person name="Geller-Mcgrath D.E."/>
            <person name="Sieber C.M.K."/>
            <person name="Emerson J.B."/>
            <person name="Anantharaman K."/>
            <person name="Thomas B.C."/>
            <person name="Malmstrom R."/>
            <person name="Stieglmeier M."/>
            <person name="Klingl A."/>
            <person name="Woyke T."/>
            <person name="Ryan C.M."/>
            <person name="Banfield J.F."/>
        </authorList>
    </citation>
    <scope>NUCLEOTIDE SEQUENCE [LARGE SCALE GENOMIC DNA]</scope>
</reference>
<evidence type="ECO:0000313" key="3">
    <source>
        <dbReference type="EMBL" id="PIZ18210.1"/>
    </source>
</evidence>
<evidence type="ECO:0000313" key="4">
    <source>
        <dbReference type="Proteomes" id="UP000229307"/>
    </source>
</evidence>
<evidence type="ECO:0000259" key="2">
    <source>
        <dbReference type="Pfam" id="PF04326"/>
    </source>
</evidence>
<dbReference type="Pfam" id="PF13749">
    <property type="entry name" value="HATPase_c_4"/>
    <property type="match status" value="1"/>
</dbReference>
<feature type="domain" description="Schlafen AlbA-2" evidence="2">
    <location>
        <begin position="17"/>
        <end position="140"/>
    </location>
</feature>
<organism evidence="3 4">
    <name type="scientific">Candidatus Desantisbacteria bacterium CG_4_10_14_0_8_um_filter_48_22</name>
    <dbReference type="NCBI Taxonomy" id="1974543"/>
    <lineage>
        <taxon>Bacteria</taxon>
        <taxon>Candidatus Desantisiibacteriota</taxon>
    </lineage>
</organism>
<dbReference type="InterPro" id="IPR038461">
    <property type="entry name" value="Schlafen_AlbA_2_dom_sf"/>
</dbReference>
<dbReference type="AlphaFoldDB" id="A0A2M7SFE1"/>
<accession>A0A2M7SFE1</accession>
<evidence type="ECO:0000256" key="1">
    <source>
        <dbReference type="SAM" id="MobiDB-lite"/>
    </source>
</evidence>
<dbReference type="InterPro" id="IPR007421">
    <property type="entry name" value="Schlafen_AlbA_2_dom"/>
</dbReference>
<dbReference type="Pfam" id="PF04326">
    <property type="entry name" value="SLFN_AlbA_2"/>
    <property type="match status" value="1"/>
</dbReference>
<feature type="region of interest" description="Disordered" evidence="1">
    <location>
        <begin position="561"/>
        <end position="586"/>
    </location>
</feature>
<comment type="caution">
    <text evidence="3">The sequence shown here is derived from an EMBL/GenBank/DDBJ whole genome shotgun (WGS) entry which is preliminary data.</text>
</comment>
<dbReference type="PANTHER" id="PTHR30595">
    <property type="entry name" value="GLPR-RELATED TRANSCRIPTIONAL REPRESSOR"/>
    <property type="match status" value="1"/>
</dbReference>
<gene>
    <name evidence="3" type="ORF">COY52_00545</name>
</gene>
<dbReference type="InterPro" id="IPR038475">
    <property type="entry name" value="RecG_C_sf"/>
</dbReference>
<proteinExistence type="predicted"/>
<dbReference type="Gene3D" id="3.30.950.30">
    <property type="entry name" value="Schlafen, AAA domain"/>
    <property type="match status" value="1"/>
</dbReference>
<name>A0A2M7SFE1_9BACT</name>
<dbReference type="Proteomes" id="UP000229307">
    <property type="component" value="Unassembled WGS sequence"/>
</dbReference>
<dbReference type="Gene3D" id="3.30.565.60">
    <property type="match status" value="1"/>
</dbReference>
<dbReference type="PANTHER" id="PTHR30595:SF6">
    <property type="entry name" value="SCHLAFEN ALBA-2 DOMAIN-CONTAINING PROTEIN"/>
    <property type="match status" value="1"/>
</dbReference>